<gene>
    <name evidence="1" type="ORF">BW733_07285</name>
</gene>
<proteinExistence type="predicted"/>
<name>A0A1Q2CX44_9ACTN</name>
<accession>A0A1Q2CX44</accession>
<dbReference type="STRING" id="399497.BW733_07285"/>
<evidence type="ECO:0000313" key="1">
    <source>
        <dbReference type="EMBL" id="AQP50663.1"/>
    </source>
</evidence>
<protein>
    <submittedName>
        <fullName evidence="1">Uncharacterized protein</fullName>
    </submittedName>
</protein>
<dbReference type="Proteomes" id="UP000188235">
    <property type="component" value="Chromosome"/>
</dbReference>
<evidence type="ECO:0000313" key="2">
    <source>
        <dbReference type="Proteomes" id="UP000188235"/>
    </source>
</evidence>
<dbReference type="OrthoDB" id="3731284at2"/>
<organism evidence="1 2">
    <name type="scientific">Tessaracoccus flavescens</name>
    <dbReference type="NCBI Taxonomy" id="399497"/>
    <lineage>
        <taxon>Bacteria</taxon>
        <taxon>Bacillati</taxon>
        <taxon>Actinomycetota</taxon>
        <taxon>Actinomycetes</taxon>
        <taxon>Propionibacteriales</taxon>
        <taxon>Propionibacteriaceae</taxon>
        <taxon>Tessaracoccus</taxon>
    </lineage>
</organism>
<dbReference type="KEGG" id="tfa:BW733_07285"/>
<dbReference type="RefSeq" id="WP_077349223.1">
    <property type="nucleotide sequence ID" value="NZ_CP019607.1"/>
</dbReference>
<dbReference type="AlphaFoldDB" id="A0A1Q2CX44"/>
<dbReference type="EMBL" id="CP019607">
    <property type="protein sequence ID" value="AQP50663.1"/>
    <property type="molecule type" value="Genomic_DNA"/>
</dbReference>
<sequence>MNPIEAIIAMAKQIVAKVKAASKARQKASRSEYKVMHLHYALQDAVHKAYQKDAAAMKLAPAIATVTPALKAALQMAEVVGEQAREHNLKTLQAQASTLTEAEQTASRAVPELEAGEGTWVEVKSAVSQVPELISQLKAIPGWSGQASSGYGSMTQVQTSAATKLSSGTESMPGSIRLVADLNEQIMEQLAEEILTTRLRIKGAPIGLPGSYACTFRAAHELAALTKVMNEHLNLQTSQAAIDSLEANVQAARNRVSESWPHS</sequence>
<reference evidence="1 2" key="1">
    <citation type="journal article" date="2008" name="Int. J. Syst. Evol. Microbiol.">
        <title>Tessaracoccus flavescens sp. nov., isolated from marine sediment.</title>
        <authorList>
            <person name="Lee D.W."/>
            <person name="Lee S.D."/>
        </authorList>
    </citation>
    <scope>NUCLEOTIDE SEQUENCE [LARGE SCALE GENOMIC DNA]</scope>
    <source>
        <strain evidence="1 2">SST-39T</strain>
    </source>
</reference>
<keyword evidence="2" id="KW-1185">Reference proteome</keyword>